<gene>
    <name evidence="1" type="ORF">NM208_g2354</name>
</gene>
<keyword evidence="2" id="KW-1185">Reference proteome</keyword>
<proteinExistence type="predicted"/>
<sequence>MPFGSEETLIGTRCYSTGLVVRDGYFSRLLALTELIQRNMSLHHLSVIIVGAGFGGLAAAIELRQRGAKVVVFEASENFRKQGDVISLGANGTRIIHKWNSFWEDFLEISSQFEAAEIYNKAGKLLLTQHTQTEFDGYPAVFTSRGKLHKMMFDYAKSLGADIHLGTKITRYWEDDTGSGVFVEDIKISANLVLAADGVRTEARTAVSGQEQKATKSGVAIYRAWFPMDLLKGHPLTEPIANATSSGFKVWIGDGTHCIITTNINLKHVACFVTHADKGDIAESWNLEGDKEGMLECIQGWDETLRQVVRSIPEGNLIDYKILWRDPVRQWVSDSGRIALLGDAAHPHLATAATGGAQAIEDAATISTLLELLGNGQIPLALKAYQTLRYQRTSLTQRLGWETRHRWHFTDWDAVAKNPELLKLPQPTWLQCHDAEAYVRENLDTVVSHIKNGTPFTSTNIPKGHVHQDWTIDDMVRLEKENVHNGTFYKATQ</sequence>
<protein>
    <submittedName>
        <fullName evidence="1">Uncharacterized protein</fullName>
    </submittedName>
</protein>
<dbReference type="Proteomes" id="UP001148629">
    <property type="component" value="Unassembled WGS sequence"/>
</dbReference>
<organism evidence="1 2">
    <name type="scientific">Fusarium decemcellulare</name>
    <dbReference type="NCBI Taxonomy" id="57161"/>
    <lineage>
        <taxon>Eukaryota</taxon>
        <taxon>Fungi</taxon>
        <taxon>Dikarya</taxon>
        <taxon>Ascomycota</taxon>
        <taxon>Pezizomycotina</taxon>
        <taxon>Sordariomycetes</taxon>
        <taxon>Hypocreomycetidae</taxon>
        <taxon>Hypocreales</taxon>
        <taxon>Nectriaceae</taxon>
        <taxon>Fusarium</taxon>
        <taxon>Fusarium decemcellulare species complex</taxon>
    </lineage>
</organism>
<name>A0ACC1SSV5_9HYPO</name>
<reference evidence="1" key="1">
    <citation type="submission" date="2022-08" db="EMBL/GenBank/DDBJ databases">
        <title>Genome Sequence of Fusarium decemcellulare.</title>
        <authorList>
            <person name="Buettner E."/>
        </authorList>
    </citation>
    <scope>NUCLEOTIDE SEQUENCE</scope>
    <source>
        <strain evidence="1">Babe19</strain>
    </source>
</reference>
<evidence type="ECO:0000313" key="2">
    <source>
        <dbReference type="Proteomes" id="UP001148629"/>
    </source>
</evidence>
<evidence type="ECO:0000313" key="1">
    <source>
        <dbReference type="EMBL" id="KAJ3545773.1"/>
    </source>
</evidence>
<dbReference type="EMBL" id="JANRMS010000138">
    <property type="protein sequence ID" value="KAJ3545773.1"/>
    <property type="molecule type" value="Genomic_DNA"/>
</dbReference>
<comment type="caution">
    <text evidence="1">The sequence shown here is derived from an EMBL/GenBank/DDBJ whole genome shotgun (WGS) entry which is preliminary data.</text>
</comment>
<accession>A0ACC1SSV5</accession>